<dbReference type="OrthoDB" id="428658at2759"/>
<protein>
    <submittedName>
        <fullName evidence="4">RNA pseudouridylate synthase domain-containing protein 4</fullName>
    </submittedName>
</protein>
<evidence type="ECO:0000256" key="3">
    <source>
        <dbReference type="ARBA" id="ARBA00023235"/>
    </source>
</evidence>
<keyword evidence="3" id="KW-0413">Isomerase</keyword>
<dbReference type="SUPFAM" id="SSF55120">
    <property type="entry name" value="Pseudouridine synthase"/>
    <property type="match status" value="1"/>
</dbReference>
<dbReference type="EMBL" id="GL442166">
    <property type="protein sequence ID" value="EFN63879.1"/>
    <property type="molecule type" value="Genomic_DNA"/>
</dbReference>
<dbReference type="PANTHER" id="PTHR21600">
    <property type="entry name" value="MITOCHONDRIAL RNA PSEUDOURIDINE SYNTHASE"/>
    <property type="match status" value="1"/>
</dbReference>
<dbReference type="Proteomes" id="UP000000311">
    <property type="component" value="Unassembled WGS sequence"/>
</dbReference>
<reference evidence="4 5" key="1">
    <citation type="journal article" date="2010" name="Science">
        <title>Genomic comparison of the ants Camponotus floridanus and Harpegnathos saltator.</title>
        <authorList>
            <person name="Bonasio R."/>
            <person name="Zhang G."/>
            <person name="Ye C."/>
            <person name="Mutti N.S."/>
            <person name="Fang X."/>
            <person name="Qin N."/>
            <person name="Donahue G."/>
            <person name="Yang P."/>
            <person name="Li Q."/>
            <person name="Li C."/>
            <person name="Zhang P."/>
            <person name="Huang Z."/>
            <person name="Berger S.L."/>
            <person name="Reinberg D."/>
            <person name="Wang J."/>
            <person name="Liebig J."/>
        </authorList>
    </citation>
    <scope>NUCLEOTIDE SEQUENCE [LARGE SCALE GENOMIC DNA]</scope>
    <source>
        <strain evidence="5">C129</strain>
    </source>
</reference>
<dbReference type="InterPro" id="IPR020103">
    <property type="entry name" value="PsdUridine_synth_cat_dom_sf"/>
</dbReference>
<dbReference type="Gene3D" id="3.30.2350.10">
    <property type="entry name" value="Pseudouridine synthase"/>
    <property type="match status" value="1"/>
</dbReference>
<comment type="similarity">
    <text evidence="2">Belongs to the pseudouridine synthase RluA family.</text>
</comment>
<name>E2ARS1_CAMFO</name>
<proteinExistence type="inferred from homology"/>
<dbReference type="GO" id="GO:0009982">
    <property type="term" value="F:pseudouridine synthase activity"/>
    <property type="evidence" value="ECO:0007669"/>
    <property type="project" value="InterPro"/>
</dbReference>
<dbReference type="OMA" id="PPAWYHL"/>
<sequence length="364" mass="42333">MMSTMMLLRTTRNNEFAMAFCTCYKKYCTAGDEYTKNLVHPYRRIHPWKSENEFVNDLLKNVIYNADGIVAINKPYGIPIHNKRLYDESSSKICHKIVNPVNYSVHDVLPHLAKELDVPALIPSMGSEKYMTGIYIFGINDNVCQQLEKARRRFHTHKFRKYWAITTRVSNEIKGNYNLAMILQKSSLGIKKPIIITKWSNNAVKKDEVQILNINYKVISNSTHNLSSLIEIEASTRKWHSIRLFASTMLYSPILGDNYHGSRVQNIMGTWIKVNPFAESCWDMPHISKELLQLLDIKKNQQEIIPAHIHLRNIHLISFGKEKKDISLEAPLIHPFDWTCRQLMFKNIPELNNDNMEDEVKVVM</sequence>
<organism evidence="5">
    <name type="scientific">Camponotus floridanus</name>
    <name type="common">Florida carpenter ant</name>
    <dbReference type="NCBI Taxonomy" id="104421"/>
    <lineage>
        <taxon>Eukaryota</taxon>
        <taxon>Metazoa</taxon>
        <taxon>Ecdysozoa</taxon>
        <taxon>Arthropoda</taxon>
        <taxon>Hexapoda</taxon>
        <taxon>Insecta</taxon>
        <taxon>Pterygota</taxon>
        <taxon>Neoptera</taxon>
        <taxon>Endopterygota</taxon>
        <taxon>Hymenoptera</taxon>
        <taxon>Apocrita</taxon>
        <taxon>Aculeata</taxon>
        <taxon>Formicoidea</taxon>
        <taxon>Formicidae</taxon>
        <taxon>Formicinae</taxon>
        <taxon>Camponotus</taxon>
    </lineage>
</organism>
<keyword evidence="5" id="KW-1185">Reference proteome</keyword>
<dbReference type="GO" id="GO:0001522">
    <property type="term" value="P:pseudouridine synthesis"/>
    <property type="evidence" value="ECO:0007669"/>
    <property type="project" value="InterPro"/>
</dbReference>
<evidence type="ECO:0000256" key="2">
    <source>
        <dbReference type="ARBA" id="ARBA00010876"/>
    </source>
</evidence>
<dbReference type="STRING" id="104421.E2ARS1"/>
<gene>
    <name evidence="4" type="ORF">EAG_11782</name>
</gene>
<evidence type="ECO:0000313" key="5">
    <source>
        <dbReference type="Proteomes" id="UP000000311"/>
    </source>
</evidence>
<dbReference type="PANTHER" id="PTHR21600:SF83">
    <property type="entry name" value="PSEUDOURIDYLATE SYNTHASE RPUSD4, MITOCHONDRIAL"/>
    <property type="match status" value="1"/>
</dbReference>
<dbReference type="AlphaFoldDB" id="E2ARS1"/>
<dbReference type="InParanoid" id="E2ARS1"/>
<dbReference type="GO" id="GO:0003723">
    <property type="term" value="F:RNA binding"/>
    <property type="evidence" value="ECO:0007669"/>
    <property type="project" value="InterPro"/>
</dbReference>
<comment type="catalytic activity">
    <reaction evidence="1">
        <text>a uridine in mRNA = a pseudouridine in mRNA</text>
        <dbReference type="Rhea" id="RHEA:56644"/>
        <dbReference type="Rhea" id="RHEA-COMP:14658"/>
        <dbReference type="Rhea" id="RHEA-COMP:14659"/>
        <dbReference type="ChEBI" id="CHEBI:65314"/>
        <dbReference type="ChEBI" id="CHEBI:65315"/>
    </reaction>
</comment>
<accession>E2ARS1</accession>
<dbReference type="InterPro" id="IPR050188">
    <property type="entry name" value="RluA_PseudoU_synthase"/>
</dbReference>
<evidence type="ECO:0000313" key="4">
    <source>
        <dbReference type="EMBL" id="EFN63879.1"/>
    </source>
</evidence>
<evidence type="ECO:0000256" key="1">
    <source>
        <dbReference type="ARBA" id="ARBA00001166"/>
    </source>
</evidence>